<keyword evidence="2" id="KW-1185">Reference proteome</keyword>
<dbReference type="PANTHER" id="PTHR42791:SF1">
    <property type="entry name" value="N-ACETYLTRANSFERASE DOMAIN-CONTAINING PROTEIN"/>
    <property type="match status" value="1"/>
</dbReference>
<accession>A0AAU4JWX3</accession>
<evidence type="ECO:0000313" key="2">
    <source>
        <dbReference type="Proteomes" id="UP001432128"/>
    </source>
</evidence>
<reference evidence="1 2" key="1">
    <citation type="submission" date="2022-10" db="EMBL/GenBank/DDBJ databases">
        <title>The complete genomes of actinobacterial strains from the NBC collection.</title>
        <authorList>
            <person name="Joergensen T.S."/>
            <person name="Alvarez Arevalo M."/>
            <person name="Sterndorff E.B."/>
            <person name="Faurdal D."/>
            <person name="Vuksanovic O."/>
            <person name="Mourched A.-S."/>
            <person name="Charusanti P."/>
            <person name="Shaw S."/>
            <person name="Blin K."/>
            <person name="Weber T."/>
        </authorList>
    </citation>
    <scope>NUCLEOTIDE SEQUENCE [LARGE SCALE GENOMIC DNA]</scope>
    <source>
        <strain evidence="1 2">NBC_00319</strain>
    </source>
</reference>
<dbReference type="InterPro" id="IPR052523">
    <property type="entry name" value="Trichothecene_AcTrans"/>
</dbReference>
<dbReference type="RefSeq" id="WP_328855962.1">
    <property type="nucleotide sequence ID" value="NZ_CP108021.1"/>
</dbReference>
<proteinExistence type="predicted"/>
<organism evidence="1 2">
    <name type="scientific">Williamsia herbipolensis</name>
    <dbReference type="NCBI Taxonomy" id="1603258"/>
    <lineage>
        <taxon>Bacteria</taxon>
        <taxon>Bacillati</taxon>
        <taxon>Actinomycetota</taxon>
        <taxon>Actinomycetes</taxon>
        <taxon>Mycobacteriales</taxon>
        <taxon>Nocardiaceae</taxon>
        <taxon>Williamsia</taxon>
    </lineage>
</organism>
<dbReference type="SUPFAM" id="SSF55729">
    <property type="entry name" value="Acyl-CoA N-acyltransferases (Nat)"/>
    <property type="match status" value="1"/>
</dbReference>
<dbReference type="KEGG" id="whr:OG579_10985"/>
<evidence type="ECO:0000313" key="1">
    <source>
        <dbReference type="EMBL" id="WUM18284.1"/>
    </source>
</evidence>
<dbReference type="EMBL" id="CP108021">
    <property type="protein sequence ID" value="WUM18284.1"/>
    <property type="molecule type" value="Genomic_DNA"/>
</dbReference>
<protein>
    <submittedName>
        <fullName evidence="1">GNAT family N-acetyltransferase</fullName>
    </submittedName>
</protein>
<sequence>MTSPAVRVARSHERHTVAAILARAFADDPVVRFIFPDGRRIGPFYDALMTHEHCARGSSDIAHVDGEPAAAAAWDPPGHRPGLWHRLVAGPVFARRMGPAAAARGQVVQRAMDDARPDEDLWYLALLGAVVTGQGCGSALLEHRLATVDGPAYLENSNARNTPLYERFGFEITREIVIPDGPTLWGMYRRR</sequence>
<dbReference type="InterPro" id="IPR016181">
    <property type="entry name" value="Acyl_CoA_acyltransferase"/>
</dbReference>
<name>A0AAU4JWX3_9NOCA</name>
<dbReference type="Gene3D" id="3.40.630.30">
    <property type="match status" value="1"/>
</dbReference>
<dbReference type="AlphaFoldDB" id="A0AAU4JWX3"/>
<dbReference type="PANTHER" id="PTHR42791">
    <property type="entry name" value="GNAT FAMILY ACETYLTRANSFERASE"/>
    <property type="match status" value="1"/>
</dbReference>
<gene>
    <name evidence="1" type="ORF">OG579_10985</name>
</gene>
<dbReference type="Proteomes" id="UP001432128">
    <property type="component" value="Chromosome"/>
</dbReference>